<dbReference type="Pfam" id="PF09826">
    <property type="entry name" value="Beta_propel"/>
    <property type="match status" value="1"/>
</dbReference>
<feature type="signal peptide" evidence="1">
    <location>
        <begin position="1"/>
        <end position="22"/>
    </location>
</feature>
<keyword evidence="1" id="KW-0732">Signal</keyword>
<evidence type="ECO:0000313" key="3">
    <source>
        <dbReference type="Proteomes" id="UP001149140"/>
    </source>
</evidence>
<name>A0A9X3N1G6_9ACTN</name>
<dbReference type="SUPFAM" id="SSF75011">
    <property type="entry name" value="3-carboxy-cis,cis-mucoante lactonizing enzyme"/>
    <property type="match status" value="1"/>
</dbReference>
<dbReference type="InterPro" id="IPR019198">
    <property type="entry name" value="Beta_propeller_containing"/>
</dbReference>
<organism evidence="2 3">
    <name type="scientific">Solirubrobacter ginsenosidimutans</name>
    <dbReference type="NCBI Taxonomy" id="490573"/>
    <lineage>
        <taxon>Bacteria</taxon>
        <taxon>Bacillati</taxon>
        <taxon>Actinomycetota</taxon>
        <taxon>Thermoleophilia</taxon>
        <taxon>Solirubrobacterales</taxon>
        <taxon>Solirubrobacteraceae</taxon>
        <taxon>Solirubrobacter</taxon>
    </lineage>
</organism>
<evidence type="ECO:0000313" key="2">
    <source>
        <dbReference type="EMBL" id="MDA0163223.1"/>
    </source>
</evidence>
<comment type="caution">
    <text evidence="2">The sequence shown here is derived from an EMBL/GenBank/DDBJ whole genome shotgun (WGS) entry which is preliminary data.</text>
</comment>
<feature type="chain" id="PRO_5040862225" evidence="1">
    <location>
        <begin position="23"/>
        <end position="630"/>
    </location>
</feature>
<dbReference type="AlphaFoldDB" id="A0A9X3N1G6"/>
<sequence length="630" mass="66353">MRRLAAAVPLILALVAVDSAHAAPKAKPRLKAFSSCQSLVDYARQGALRTDGGVGVVGRAVPSPPVTIATPPLMPAPTSDTTVGGIVPPAPAAAPVSAEGGTEVGGTIPDFSGTNTQETDVDEPDVIKTDGRRIFTVTDGTLRVIDPSGVVTGTLALDGNEHRLLLRGNRVLVIANKGATPTSVPEGVAIAPTVAPLSSTTIVTEIDVSGAPKVSRTMEVPGRFVDARQNGAVARLVIDAVPQPIIPPEGESVDDAVDETTLGDFLGRTVLKSNLSGKTFRRNLAPCDAVTHPNQFSGLDVLAILTVDLDRGMYSLDRDGVMAGAQVVYGSAGSLYVASQRYVRALELGTDVPEGMRTEIHRFDVSDPTKTVYKASGSVPGFILNSYALSEFNGDLRVASTDVPPWQPGGTAVAPSSRVTVLRQDGAKLNQVGAVGGLGENERIYGVRFMGERGYVVTFRQVDPLYTLDLSDPTMPKVVGELKIPGYSAYLHPVGENLLLGVGRDGGNVKTSLFDVSNLAAPREVTNLQFPSSSTSVEAEPHAFLFWAPKKLVVMPLQSYSPPFTGAVGIHVEPNALSEVGRIVHHVDARPENAPVERSLVIGDKLYSLSYLGLSTTSVDTLAWQGYTVF</sequence>
<dbReference type="RefSeq" id="WP_270042465.1">
    <property type="nucleotide sequence ID" value="NZ_JAPDOD010000023.1"/>
</dbReference>
<dbReference type="Proteomes" id="UP001149140">
    <property type="component" value="Unassembled WGS sequence"/>
</dbReference>
<dbReference type="InterPro" id="IPR014441">
    <property type="entry name" value="UCP006425_b-propeller"/>
</dbReference>
<accession>A0A9X3N1G6</accession>
<reference evidence="2" key="1">
    <citation type="submission" date="2022-10" db="EMBL/GenBank/DDBJ databases">
        <title>The WGS of Solirubrobacter ginsenosidimutans DSM 21036.</title>
        <authorList>
            <person name="Jiang Z."/>
        </authorList>
    </citation>
    <scope>NUCLEOTIDE SEQUENCE</scope>
    <source>
        <strain evidence="2">DSM 21036</strain>
    </source>
</reference>
<dbReference type="PIRSF" id="PIRSF006425">
    <property type="entry name" value="UCP006425_WD40"/>
    <property type="match status" value="1"/>
</dbReference>
<dbReference type="EMBL" id="JAPDOD010000023">
    <property type="protein sequence ID" value="MDA0163223.1"/>
    <property type="molecule type" value="Genomic_DNA"/>
</dbReference>
<evidence type="ECO:0000256" key="1">
    <source>
        <dbReference type="SAM" id="SignalP"/>
    </source>
</evidence>
<protein>
    <submittedName>
        <fullName evidence="2">Beta-propeller domain-containing protein</fullName>
    </submittedName>
</protein>
<keyword evidence="3" id="KW-1185">Reference proteome</keyword>
<proteinExistence type="predicted"/>
<gene>
    <name evidence="2" type="ORF">OM076_23315</name>
</gene>